<keyword evidence="1" id="KW-0489">Methyltransferase</keyword>
<evidence type="ECO:0000313" key="5">
    <source>
        <dbReference type="EMBL" id="GAA2359178.1"/>
    </source>
</evidence>
<dbReference type="InterPro" id="IPR029063">
    <property type="entry name" value="SAM-dependent_MTases_sf"/>
</dbReference>
<name>A0ABP5TQR1_9ACTN</name>
<reference evidence="6" key="1">
    <citation type="journal article" date="2019" name="Int. J. Syst. Evol. Microbiol.">
        <title>The Global Catalogue of Microorganisms (GCM) 10K type strain sequencing project: providing services to taxonomists for standard genome sequencing and annotation.</title>
        <authorList>
            <consortium name="The Broad Institute Genomics Platform"/>
            <consortium name="The Broad Institute Genome Sequencing Center for Infectious Disease"/>
            <person name="Wu L."/>
            <person name="Ma J."/>
        </authorList>
    </citation>
    <scope>NUCLEOTIDE SEQUENCE [LARGE SCALE GENOMIC DNA]</scope>
    <source>
        <strain evidence="6">JCM 3272</strain>
    </source>
</reference>
<dbReference type="RefSeq" id="WP_344615416.1">
    <property type="nucleotide sequence ID" value="NZ_BAAARV010000046.1"/>
</dbReference>
<comment type="caution">
    <text evidence="5">The sequence shown here is derived from an EMBL/GenBank/DDBJ whole genome shotgun (WGS) entry which is preliminary data.</text>
</comment>
<dbReference type="Pfam" id="PF13489">
    <property type="entry name" value="Methyltransf_23"/>
    <property type="match status" value="1"/>
</dbReference>
<feature type="compositionally biased region" description="Gly residues" evidence="4">
    <location>
        <begin position="247"/>
        <end position="263"/>
    </location>
</feature>
<proteinExistence type="predicted"/>
<protein>
    <recommendedName>
        <fullName evidence="7">Methyltransferase family protein</fullName>
    </recommendedName>
</protein>
<dbReference type="Proteomes" id="UP001501444">
    <property type="component" value="Unassembled WGS sequence"/>
</dbReference>
<evidence type="ECO:0000256" key="1">
    <source>
        <dbReference type="ARBA" id="ARBA00022603"/>
    </source>
</evidence>
<keyword evidence="6" id="KW-1185">Reference proteome</keyword>
<dbReference type="SUPFAM" id="SSF53335">
    <property type="entry name" value="S-adenosyl-L-methionine-dependent methyltransferases"/>
    <property type="match status" value="1"/>
</dbReference>
<dbReference type="EMBL" id="BAAARV010000046">
    <property type="protein sequence ID" value="GAA2359178.1"/>
    <property type="molecule type" value="Genomic_DNA"/>
</dbReference>
<dbReference type="CDD" id="cd02440">
    <property type="entry name" value="AdoMet_MTases"/>
    <property type="match status" value="1"/>
</dbReference>
<dbReference type="PANTHER" id="PTHR43464">
    <property type="entry name" value="METHYLTRANSFERASE"/>
    <property type="match status" value="1"/>
</dbReference>
<evidence type="ECO:0000256" key="4">
    <source>
        <dbReference type="SAM" id="MobiDB-lite"/>
    </source>
</evidence>
<evidence type="ECO:0000256" key="2">
    <source>
        <dbReference type="ARBA" id="ARBA00022679"/>
    </source>
</evidence>
<evidence type="ECO:0008006" key="7">
    <source>
        <dbReference type="Google" id="ProtNLM"/>
    </source>
</evidence>
<dbReference type="PANTHER" id="PTHR43464:SF19">
    <property type="entry name" value="UBIQUINONE BIOSYNTHESIS O-METHYLTRANSFERASE, MITOCHONDRIAL"/>
    <property type="match status" value="1"/>
</dbReference>
<sequence>MDLDRTAPLSLNAWLRLDVVARLLPPQATDVLEVGCGQGGFAVRLARRYRYTGVEPDPESFAVAERRLAGAGTVANIRLEDLPPARFDVVCAFEVLEHLDDDAAAVAAWAGRLRAGGLLVVSVPAYQHRFGPADQLVGHVRRYDPAHLRALLAGAGLEHVELLHYGMPLGYLLETGRNVIARRRLRQGGDVPAAQRTAASGRLLQPARPLRGLAHRWATAPFRLLQRAAPGRGPGLIAVASAPTPAAGGGPAAGVRHPGGTGR</sequence>
<evidence type="ECO:0000313" key="6">
    <source>
        <dbReference type="Proteomes" id="UP001501444"/>
    </source>
</evidence>
<keyword evidence="3" id="KW-0949">S-adenosyl-L-methionine</keyword>
<evidence type="ECO:0000256" key="3">
    <source>
        <dbReference type="ARBA" id="ARBA00022691"/>
    </source>
</evidence>
<organism evidence="5 6">
    <name type="scientific">Dactylosporangium salmoneum</name>
    <dbReference type="NCBI Taxonomy" id="53361"/>
    <lineage>
        <taxon>Bacteria</taxon>
        <taxon>Bacillati</taxon>
        <taxon>Actinomycetota</taxon>
        <taxon>Actinomycetes</taxon>
        <taxon>Micromonosporales</taxon>
        <taxon>Micromonosporaceae</taxon>
        <taxon>Dactylosporangium</taxon>
    </lineage>
</organism>
<dbReference type="Gene3D" id="3.40.50.150">
    <property type="entry name" value="Vaccinia Virus protein VP39"/>
    <property type="match status" value="1"/>
</dbReference>
<accession>A0ABP5TQR1</accession>
<feature type="region of interest" description="Disordered" evidence="4">
    <location>
        <begin position="242"/>
        <end position="263"/>
    </location>
</feature>
<gene>
    <name evidence="5" type="ORF">GCM10010170_053370</name>
</gene>
<keyword evidence="2" id="KW-0808">Transferase</keyword>